<dbReference type="Pfam" id="PF02080">
    <property type="entry name" value="TrkA_C"/>
    <property type="match status" value="1"/>
</dbReference>
<dbReference type="PROSITE" id="PS51202">
    <property type="entry name" value="RCK_C"/>
    <property type="match status" value="1"/>
</dbReference>
<evidence type="ECO:0000313" key="3">
    <source>
        <dbReference type="EMBL" id="NKE38142.1"/>
    </source>
</evidence>
<sequence>MSSENDYCVIGLGKFGMSVVRTLEELGKVCLAIDKNEERVQLAANIASEVLILDSTNRNALEDAGIYKIKNIIIAVGSDLAASVVTAVQILNLQKEYNDGTEINIVAKAVDSTHQLLLQAIGINNIILPEIEAGRRAAYRAIWKLGLDLTTVDEKHSIVNVTVKNIRLTNKKLETLKIPNTYNINLIAIKRDNKVIIPRSDERLFLNDEVLFIGKNDNISRVYNDFNLNIGPSTIIKEKAQKVKKKIKKRKKSLFKKKKR</sequence>
<dbReference type="InterPro" id="IPR006037">
    <property type="entry name" value="RCK_C"/>
</dbReference>
<dbReference type="Pfam" id="PF02254">
    <property type="entry name" value="TrkA_N"/>
    <property type="match status" value="1"/>
</dbReference>
<gene>
    <name evidence="3" type="ORF">HER12_00010</name>
</gene>
<dbReference type="AlphaFoldDB" id="A0A846TVG6"/>
<dbReference type="InterPro" id="IPR003148">
    <property type="entry name" value="RCK_N"/>
</dbReference>
<keyword evidence="4" id="KW-1185">Reference proteome</keyword>
<dbReference type="SUPFAM" id="SSF51735">
    <property type="entry name" value="NAD(P)-binding Rossmann-fold domains"/>
    <property type="match status" value="1"/>
</dbReference>
<dbReference type="GO" id="GO:0008324">
    <property type="term" value="F:monoatomic cation transmembrane transporter activity"/>
    <property type="evidence" value="ECO:0007669"/>
    <property type="project" value="InterPro"/>
</dbReference>
<evidence type="ECO:0000313" key="4">
    <source>
        <dbReference type="Proteomes" id="UP000584587"/>
    </source>
</evidence>
<accession>A0A846TVG6</accession>
<comment type="caution">
    <text evidence="3">The sequence shown here is derived from an EMBL/GenBank/DDBJ whole genome shotgun (WGS) entry which is preliminary data.</text>
</comment>
<dbReference type="PANTHER" id="PTHR43833:SF7">
    <property type="entry name" value="KTR SYSTEM POTASSIUM UPTAKE PROTEIN C"/>
    <property type="match status" value="1"/>
</dbReference>
<dbReference type="Gene3D" id="3.30.70.1450">
    <property type="entry name" value="Regulator of K+ conductance, C-terminal domain"/>
    <property type="match status" value="1"/>
</dbReference>
<dbReference type="InterPro" id="IPR050721">
    <property type="entry name" value="Trk_Ktr_HKT_K-transport"/>
</dbReference>
<reference evidence="3 4" key="1">
    <citation type="submission" date="2020-04" db="EMBL/GenBank/DDBJ databases">
        <title>Complete genome sequence of Spiroplasma platyhelix ATCC 51748, an insect isolate.</title>
        <authorList>
            <person name="Green E.A."/>
            <person name="Klassen J.L."/>
        </authorList>
    </citation>
    <scope>NUCLEOTIDE SEQUENCE [LARGE SCALE GENOMIC DNA]</scope>
    <source>
        <strain evidence="3 4">PALS-1</strain>
    </source>
</reference>
<dbReference type="GO" id="GO:0006813">
    <property type="term" value="P:potassium ion transport"/>
    <property type="evidence" value="ECO:0007669"/>
    <property type="project" value="InterPro"/>
</dbReference>
<name>A0A846TVG6_9MOLU</name>
<feature type="domain" description="RCK C-terminal" evidence="2">
    <location>
        <begin position="144"/>
        <end position="228"/>
    </location>
</feature>
<evidence type="ECO:0000259" key="2">
    <source>
        <dbReference type="PROSITE" id="PS51202"/>
    </source>
</evidence>
<protein>
    <submittedName>
        <fullName evidence="3">TrkA family potassium uptake protein</fullName>
    </submittedName>
</protein>
<feature type="region of interest" description="Disordered" evidence="1">
    <location>
        <begin position="241"/>
        <end position="260"/>
    </location>
</feature>
<dbReference type="EMBL" id="JAAVVK010000001">
    <property type="protein sequence ID" value="NKE38142.1"/>
    <property type="molecule type" value="Genomic_DNA"/>
</dbReference>
<organism evidence="3 4">
    <name type="scientific">Spiroplasma platyhelix PALS-1</name>
    <dbReference type="NCBI Taxonomy" id="1276218"/>
    <lineage>
        <taxon>Bacteria</taxon>
        <taxon>Bacillati</taxon>
        <taxon>Mycoplasmatota</taxon>
        <taxon>Mollicutes</taxon>
        <taxon>Entomoplasmatales</taxon>
        <taxon>Spiroplasmataceae</taxon>
        <taxon>Spiroplasma</taxon>
    </lineage>
</organism>
<dbReference type="PANTHER" id="PTHR43833">
    <property type="entry name" value="POTASSIUM CHANNEL PROTEIN 2-RELATED-RELATED"/>
    <property type="match status" value="1"/>
</dbReference>
<dbReference type="InterPro" id="IPR036291">
    <property type="entry name" value="NAD(P)-bd_dom_sf"/>
</dbReference>
<dbReference type="SUPFAM" id="SSF116726">
    <property type="entry name" value="TrkA C-terminal domain-like"/>
    <property type="match status" value="1"/>
</dbReference>
<dbReference type="RefSeq" id="WP_168104622.1">
    <property type="nucleotide sequence ID" value="NZ_CP051215.1"/>
</dbReference>
<feature type="compositionally biased region" description="Basic residues" evidence="1">
    <location>
        <begin position="242"/>
        <end position="260"/>
    </location>
</feature>
<dbReference type="Proteomes" id="UP000584587">
    <property type="component" value="Unassembled WGS sequence"/>
</dbReference>
<dbReference type="InterPro" id="IPR036721">
    <property type="entry name" value="RCK_C_sf"/>
</dbReference>
<evidence type="ECO:0000256" key="1">
    <source>
        <dbReference type="SAM" id="MobiDB-lite"/>
    </source>
</evidence>
<dbReference type="Gene3D" id="3.40.50.720">
    <property type="entry name" value="NAD(P)-binding Rossmann-like Domain"/>
    <property type="match status" value="1"/>
</dbReference>
<proteinExistence type="predicted"/>